<evidence type="ECO:0000256" key="1">
    <source>
        <dbReference type="SAM" id="SignalP"/>
    </source>
</evidence>
<organism evidence="2 3">
    <name type="scientific">Pelagicoccus mobilis</name>
    <dbReference type="NCBI Taxonomy" id="415221"/>
    <lineage>
        <taxon>Bacteria</taxon>
        <taxon>Pseudomonadati</taxon>
        <taxon>Verrucomicrobiota</taxon>
        <taxon>Opitutia</taxon>
        <taxon>Puniceicoccales</taxon>
        <taxon>Pelagicoccaceae</taxon>
        <taxon>Pelagicoccus</taxon>
    </lineage>
</organism>
<reference evidence="2" key="1">
    <citation type="submission" date="2021-01" db="EMBL/GenBank/DDBJ databases">
        <title>Modified the classification status of verrucomicrobia.</title>
        <authorList>
            <person name="Feng X."/>
        </authorList>
    </citation>
    <scope>NUCLEOTIDE SEQUENCE</scope>
    <source>
        <strain evidence="2">KCTC 13126</strain>
    </source>
</reference>
<dbReference type="AlphaFoldDB" id="A0A934VUC0"/>
<dbReference type="EMBL" id="JAENIL010000085">
    <property type="protein sequence ID" value="MBK1880384.1"/>
    <property type="molecule type" value="Genomic_DNA"/>
</dbReference>
<accession>A0A934VUC0</accession>
<evidence type="ECO:0008006" key="4">
    <source>
        <dbReference type="Google" id="ProtNLM"/>
    </source>
</evidence>
<protein>
    <recommendedName>
        <fullName evidence="4">VPEID-CTERM sorting domain-containing protein</fullName>
    </recommendedName>
</protein>
<feature type="signal peptide" evidence="1">
    <location>
        <begin position="1"/>
        <end position="19"/>
    </location>
</feature>
<comment type="caution">
    <text evidence="2">The sequence shown here is derived from an EMBL/GenBank/DDBJ whole genome shotgun (WGS) entry which is preliminary data.</text>
</comment>
<keyword evidence="1" id="KW-0732">Signal</keyword>
<name>A0A934VUC0_9BACT</name>
<dbReference type="Proteomes" id="UP000617628">
    <property type="component" value="Unassembled WGS sequence"/>
</dbReference>
<dbReference type="RefSeq" id="WP_200359293.1">
    <property type="nucleotide sequence ID" value="NZ_JAENIL010000085.1"/>
</dbReference>
<gene>
    <name evidence="2" type="ORF">JIN87_26095</name>
</gene>
<feature type="chain" id="PRO_5036721435" description="VPEID-CTERM sorting domain-containing protein" evidence="1">
    <location>
        <begin position="20"/>
        <end position="78"/>
    </location>
</feature>
<keyword evidence="3" id="KW-1185">Reference proteome</keyword>
<evidence type="ECO:0000313" key="2">
    <source>
        <dbReference type="EMBL" id="MBK1880384.1"/>
    </source>
</evidence>
<evidence type="ECO:0000313" key="3">
    <source>
        <dbReference type="Proteomes" id="UP000617628"/>
    </source>
</evidence>
<sequence>MKRILTTTACIITATVVCAHIANDELSSNKSESKPIVQVAAAEASITPAGDLSPSIYGVCGAAAMAMLIATRRQRTQA</sequence>
<proteinExistence type="predicted"/>